<evidence type="ECO:0000256" key="5">
    <source>
        <dbReference type="ARBA" id="ARBA00022970"/>
    </source>
</evidence>
<evidence type="ECO:0000313" key="11">
    <source>
        <dbReference type="Proteomes" id="UP000246145"/>
    </source>
</evidence>
<dbReference type="InterPro" id="IPR052157">
    <property type="entry name" value="BCAA_transport_permease"/>
</dbReference>
<dbReference type="GO" id="GO:0006865">
    <property type="term" value="P:amino acid transport"/>
    <property type="evidence" value="ECO:0007669"/>
    <property type="project" value="UniProtKB-KW"/>
</dbReference>
<accession>A0A2U1CN16</accession>
<evidence type="ECO:0000256" key="3">
    <source>
        <dbReference type="ARBA" id="ARBA00022475"/>
    </source>
</evidence>
<feature type="transmembrane region" description="Helical" evidence="9">
    <location>
        <begin position="97"/>
        <end position="116"/>
    </location>
</feature>
<feature type="transmembrane region" description="Helical" evidence="9">
    <location>
        <begin position="64"/>
        <end position="85"/>
    </location>
</feature>
<evidence type="ECO:0000256" key="2">
    <source>
        <dbReference type="ARBA" id="ARBA00022448"/>
    </source>
</evidence>
<comment type="caution">
    <text evidence="10">The sequence shown here is derived from an EMBL/GenBank/DDBJ whole genome shotgun (WGS) entry which is preliminary data.</text>
</comment>
<dbReference type="AlphaFoldDB" id="A0A2U1CN16"/>
<dbReference type="InterPro" id="IPR001851">
    <property type="entry name" value="ABC_transp_permease"/>
</dbReference>
<keyword evidence="5" id="KW-0029">Amino-acid transport</keyword>
<evidence type="ECO:0000256" key="1">
    <source>
        <dbReference type="ARBA" id="ARBA00004651"/>
    </source>
</evidence>
<proteinExistence type="inferred from homology"/>
<evidence type="ECO:0000313" key="10">
    <source>
        <dbReference type="EMBL" id="PVY62405.1"/>
    </source>
</evidence>
<protein>
    <submittedName>
        <fullName evidence="10">Amino acid/amide ABC transporter membrane protein 1 (HAAT family)</fullName>
    </submittedName>
</protein>
<dbReference type="PANTHER" id="PTHR11795">
    <property type="entry name" value="BRANCHED-CHAIN AMINO ACID TRANSPORT SYSTEM PERMEASE PROTEIN LIVH"/>
    <property type="match status" value="1"/>
</dbReference>
<feature type="transmembrane region" description="Helical" evidence="9">
    <location>
        <begin position="136"/>
        <end position="160"/>
    </location>
</feature>
<comment type="subcellular location">
    <subcellularLocation>
        <location evidence="1">Cell membrane</location>
        <topology evidence="1">Multi-pass membrane protein</topology>
    </subcellularLocation>
</comment>
<evidence type="ECO:0000256" key="4">
    <source>
        <dbReference type="ARBA" id="ARBA00022692"/>
    </source>
</evidence>
<feature type="transmembrane region" description="Helical" evidence="9">
    <location>
        <begin position="38"/>
        <end position="58"/>
    </location>
</feature>
<reference evidence="10 11" key="1">
    <citation type="submission" date="2018-04" db="EMBL/GenBank/DDBJ databases">
        <title>Genomic Encyclopedia of Type Strains, Phase IV (KMG-IV): sequencing the most valuable type-strain genomes for metagenomic binning, comparative biology and taxonomic classification.</title>
        <authorList>
            <person name="Goeker M."/>
        </authorList>
    </citation>
    <scope>NUCLEOTIDE SEQUENCE [LARGE SCALE GENOMIC DNA]</scope>
    <source>
        <strain evidence="10 11">DSM 10065</strain>
    </source>
</reference>
<keyword evidence="6 9" id="KW-1133">Transmembrane helix</keyword>
<keyword evidence="11" id="KW-1185">Reference proteome</keyword>
<evidence type="ECO:0000256" key="6">
    <source>
        <dbReference type="ARBA" id="ARBA00022989"/>
    </source>
</evidence>
<dbReference type="CDD" id="cd06582">
    <property type="entry name" value="TM_PBP1_LivH_like"/>
    <property type="match status" value="1"/>
</dbReference>
<dbReference type="PANTHER" id="PTHR11795:SF445">
    <property type="entry name" value="AMINO ACID ABC TRANSPORTER PERMEASE PROTEIN"/>
    <property type="match status" value="1"/>
</dbReference>
<dbReference type="Pfam" id="PF02653">
    <property type="entry name" value="BPD_transp_2"/>
    <property type="match status" value="1"/>
</dbReference>
<dbReference type="EMBL" id="QEKO01000002">
    <property type="protein sequence ID" value="PVY62405.1"/>
    <property type="molecule type" value="Genomic_DNA"/>
</dbReference>
<feature type="transmembrane region" description="Helical" evidence="9">
    <location>
        <begin position="6"/>
        <end position="26"/>
    </location>
</feature>
<keyword evidence="7 9" id="KW-0472">Membrane</keyword>
<evidence type="ECO:0000256" key="7">
    <source>
        <dbReference type="ARBA" id="ARBA00023136"/>
    </source>
</evidence>
<keyword evidence="4 9" id="KW-0812">Transmembrane</keyword>
<dbReference type="RefSeq" id="WP_116518346.1">
    <property type="nucleotide sequence ID" value="NZ_JACCEX010000002.1"/>
</dbReference>
<dbReference type="GO" id="GO:0005886">
    <property type="term" value="C:plasma membrane"/>
    <property type="evidence" value="ECO:0007669"/>
    <property type="project" value="UniProtKB-SubCell"/>
</dbReference>
<name>A0A2U1CN16_9BURK</name>
<comment type="similarity">
    <text evidence="8">Belongs to the binding-protein-dependent transport system permease family. LivHM subfamily.</text>
</comment>
<evidence type="ECO:0000256" key="9">
    <source>
        <dbReference type="SAM" id="Phobius"/>
    </source>
</evidence>
<gene>
    <name evidence="10" type="ORF">C7440_1898</name>
</gene>
<dbReference type="GO" id="GO:0022857">
    <property type="term" value="F:transmembrane transporter activity"/>
    <property type="evidence" value="ECO:0007669"/>
    <property type="project" value="InterPro"/>
</dbReference>
<dbReference type="Proteomes" id="UP000246145">
    <property type="component" value="Unassembled WGS sequence"/>
</dbReference>
<keyword evidence="2" id="KW-0813">Transport</keyword>
<evidence type="ECO:0000256" key="8">
    <source>
        <dbReference type="ARBA" id="ARBA00037998"/>
    </source>
</evidence>
<sequence>MLSLIAPAVISGLATGAIYALVALGLTMIYGVLHIINFAHGSLLMLALYAVFFANTLLGVDPYVAMPFLMAVFFVFGYLLQRGVINTFSHGKDSNTLLVTLALAIVIDNLALYFWTSNTRTIDVPYAFNMVEIAGAYLPLPKLIAFVASLLLVGLVWLFMMRTRIGQAIRAVAKEKRGAQLMGIDVNHTYAVCFGIGTACVAAAACLLMPTFYVTPQVGYSFVLVAFTTVVLGGMGSYMGALVAGLFLGVVEALSGLFLGETLGQIGIYACFILTLLFRPSGLFGRKGA</sequence>
<keyword evidence="3" id="KW-1003">Cell membrane</keyword>
<dbReference type="OrthoDB" id="9807115at2"/>
<feature type="transmembrane region" description="Helical" evidence="9">
    <location>
        <begin position="266"/>
        <end position="285"/>
    </location>
</feature>
<feature type="transmembrane region" description="Helical" evidence="9">
    <location>
        <begin position="190"/>
        <end position="212"/>
    </location>
</feature>
<organism evidence="10 11">
    <name type="scientific">Pusillimonas noertemannii</name>
    <dbReference type="NCBI Taxonomy" id="305977"/>
    <lineage>
        <taxon>Bacteria</taxon>
        <taxon>Pseudomonadati</taxon>
        <taxon>Pseudomonadota</taxon>
        <taxon>Betaproteobacteria</taxon>
        <taxon>Burkholderiales</taxon>
        <taxon>Alcaligenaceae</taxon>
        <taxon>Pusillimonas</taxon>
    </lineage>
</organism>